<sequence>MAATVHGRSPSLPYFSDPPSFYADGAAAKAKDSPDYASVVAAAAAASLGTGEAPGNWDYECRLLPVRSTARRLAGIDPRRAVVASGSSSSSGQEDAPISEAPLAPSPPPGVEDGAAAGRSRDADVADMQRVFDDFRLRADGAWVVDLEHEQRVPHVAPAAHRHPGLLEPLSELRNDGRRTFAADFFPLEYEFPGAASAGDKAAAPDAPLPTFVTGERTVASPDAPLATFVTGERTVVSPDPGGPPYPALADVLRVCRSDGEIAACRPRRSSLATGGPPGSTAPSDAGRLSCYSLPLGRPASFDLFDFDRELAIGGPTPENPFAFVDGFANEHRCLTRRHSAHIPGADAAASASLLSGLLDGQAAAALPRAHRVCDAPLVRRPSVDTATSSARPRVSGGAPALPTAVAFSDRLLAAPLLYNGSLSGASVSVAQANMRQGAVRYALPNEHTGAQVISPPLPLGAAAKDPKKLALYKTELCRSYEETGTCRYGAKCQFAHGNEELRTVERHPKHKSVMCKTFWEKGSCPYGQRCCFIHTAVPSEHGSVSIQSRAVQSAVSSPSGSASTASVKSPLTPKDAPGTAASFPVSPTPCRPAAADPRTRLVAAIPTAKKRDSVSSVSSLYAEESDAVNTTINVSVEEATKLATRSNPTSPAKQEKGEAAPEPDRIQRRARRATHGDADAACVRPILSRRPSRRSISGACRACGSFEACWCAGAFAGPAGAGGAAVQQPAPEPAGRGRTVSASDAQASRLGEQTRHQLPGNPKQQPSVARTGRRASVAEGGGRRLPVFQSMQD</sequence>
<dbReference type="SMART" id="SM00356">
    <property type="entry name" value="ZnF_C3H1"/>
    <property type="match status" value="2"/>
</dbReference>
<name>A0A8H8DIY7_9FUNG</name>
<dbReference type="FunFam" id="4.10.1000.10:FF:000001">
    <property type="entry name" value="zinc finger CCCH domain-containing protein 15-like"/>
    <property type="match status" value="1"/>
</dbReference>
<feature type="domain" description="C3H1-type" evidence="7">
    <location>
        <begin position="472"/>
        <end position="500"/>
    </location>
</feature>
<gene>
    <name evidence="8" type="ORF">BJ554DRAFT_38</name>
</gene>
<evidence type="ECO:0000256" key="2">
    <source>
        <dbReference type="ARBA" id="ARBA00022737"/>
    </source>
</evidence>
<organism evidence="8 9">
    <name type="scientific">Olpidium bornovanus</name>
    <dbReference type="NCBI Taxonomy" id="278681"/>
    <lineage>
        <taxon>Eukaryota</taxon>
        <taxon>Fungi</taxon>
        <taxon>Fungi incertae sedis</taxon>
        <taxon>Olpidiomycota</taxon>
        <taxon>Olpidiomycotina</taxon>
        <taxon>Olpidiomycetes</taxon>
        <taxon>Olpidiales</taxon>
        <taxon>Olpidiaceae</taxon>
        <taxon>Olpidium</taxon>
    </lineage>
</organism>
<keyword evidence="4 5" id="KW-0862">Zinc</keyword>
<accession>A0A8H8DIY7</accession>
<dbReference type="Pfam" id="PF00642">
    <property type="entry name" value="zf-CCCH"/>
    <property type="match status" value="2"/>
</dbReference>
<feature type="compositionally biased region" description="Basic and acidic residues" evidence="6">
    <location>
        <begin position="654"/>
        <end position="668"/>
    </location>
</feature>
<feature type="region of interest" description="Disordered" evidence="6">
    <location>
        <begin position="556"/>
        <end position="597"/>
    </location>
</feature>
<evidence type="ECO:0000259" key="7">
    <source>
        <dbReference type="PROSITE" id="PS50103"/>
    </source>
</evidence>
<protein>
    <recommendedName>
        <fullName evidence="7">C3H1-type domain-containing protein</fullName>
    </recommendedName>
</protein>
<dbReference type="OrthoDB" id="410307at2759"/>
<dbReference type="InterPro" id="IPR000571">
    <property type="entry name" value="Znf_CCCH"/>
</dbReference>
<feature type="zinc finger region" description="C3H1-type" evidence="5">
    <location>
        <begin position="472"/>
        <end position="500"/>
    </location>
</feature>
<feature type="compositionally biased region" description="Low complexity" evidence="6">
    <location>
        <begin position="556"/>
        <end position="570"/>
    </location>
</feature>
<dbReference type="EMBL" id="JAEFCI010006654">
    <property type="protein sequence ID" value="KAG5459547.1"/>
    <property type="molecule type" value="Genomic_DNA"/>
</dbReference>
<feature type="compositionally biased region" description="Polar residues" evidence="6">
    <location>
        <begin position="644"/>
        <end position="653"/>
    </location>
</feature>
<feature type="compositionally biased region" description="Low complexity" evidence="6">
    <location>
        <begin position="81"/>
        <end position="92"/>
    </location>
</feature>
<evidence type="ECO:0000256" key="1">
    <source>
        <dbReference type="ARBA" id="ARBA00022723"/>
    </source>
</evidence>
<keyword evidence="3 5" id="KW-0863">Zinc-finger</keyword>
<dbReference type="GO" id="GO:0008270">
    <property type="term" value="F:zinc ion binding"/>
    <property type="evidence" value="ECO:0007669"/>
    <property type="project" value="UniProtKB-KW"/>
</dbReference>
<evidence type="ECO:0000256" key="3">
    <source>
        <dbReference type="ARBA" id="ARBA00022771"/>
    </source>
</evidence>
<dbReference type="SUPFAM" id="SSF90229">
    <property type="entry name" value="CCCH zinc finger"/>
    <property type="match status" value="2"/>
</dbReference>
<evidence type="ECO:0000256" key="5">
    <source>
        <dbReference type="PROSITE-ProRule" id="PRU00723"/>
    </source>
</evidence>
<dbReference type="GO" id="GO:0003729">
    <property type="term" value="F:mRNA binding"/>
    <property type="evidence" value="ECO:0007669"/>
    <property type="project" value="InterPro"/>
</dbReference>
<dbReference type="InterPro" id="IPR045877">
    <property type="entry name" value="ZFP36-like"/>
</dbReference>
<dbReference type="AlphaFoldDB" id="A0A8H8DIY7"/>
<keyword evidence="1 5" id="KW-0479">Metal-binding</keyword>
<evidence type="ECO:0000256" key="6">
    <source>
        <dbReference type="SAM" id="MobiDB-lite"/>
    </source>
</evidence>
<feature type="region of interest" description="Disordered" evidence="6">
    <location>
        <begin position="80"/>
        <end position="122"/>
    </location>
</feature>
<feature type="zinc finger region" description="C3H1-type" evidence="5">
    <location>
        <begin position="510"/>
        <end position="538"/>
    </location>
</feature>
<keyword evidence="2" id="KW-0677">Repeat</keyword>
<keyword evidence="9" id="KW-1185">Reference proteome</keyword>
<feature type="domain" description="C3H1-type" evidence="7">
    <location>
        <begin position="510"/>
        <end position="538"/>
    </location>
</feature>
<dbReference type="PANTHER" id="PTHR12547:SF18">
    <property type="entry name" value="PROTEIN TIS11"/>
    <property type="match status" value="1"/>
</dbReference>
<comment type="caution">
    <text evidence="8">The sequence shown here is derived from an EMBL/GenBank/DDBJ whole genome shotgun (WGS) entry which is preliminary data.</text>
</comment>
<proteinExistence type="predicted"/>
<dbReference type="Gene3D" id="4.10.1000.10">
    <property type="entry name" value="Zinc finger, CCCH-type"/>
    <property type="match status" value="2"/>
</dbReference>
<evidence type="ECO:0000313" key="9">
    <source>
        <dbReference type="Proteomes" id="UP000673691"/>
    </source>
</evidence>
<feature type="region of interest" description="Disordered" evidence="6">
    <location>
        <begin position="642"/>
        <end position="678"/>
    </location>
</feature>
<dbReference type="PROSITE" id="PS50103">
    <property type="entry name" value="ZF_C3H1"/>
    <property type="match status" value="2"/>
</dbReference>
<dbReference type="InterPro" id="IPR036855">
    <property type="entry name" value="Znf_CCCH_sf"/>
</dbReference>
<evidence type="ECO:0000256" key="4">
    <source>
        <dbReference type="ARBA" id="ARBA00022833"/>
    </source>
</evidence>
<feature type="region of interest" description="Disordered" evidence="6">
    <location>
        <begin position="721"/>
        <end position="794"/>
    </location>
</feature>
<feature type="compositionally biased region" description="Low complexity" evidence="6">
    <location>
        <begin position="721"/>
        <end position="730"/>
    </location>
</feature>
<reference evidence="8 9" key="1">
    <citation type="journal article" name="Sci. Rep.">
        <title>Genome-scale phylogenetic analyses confirm Olpidium as the closest living zoosporic fungus to the non-flagellated, terrestrial fungi.</title>
        <authorList>
            <person name="Chang Y."/>
            <person name="Rochon D."/>
            <person name="Sekimoto S."/>
            <person name="Wang Y."/>
            <person name="Chovatia M."/>
            <person name="Sandor L."/>
            <person name="Salamov A."/>
            <person name="Grigoriev I.V."/>
            <person name="Stajich J.E."/>
            <person name="Spatafora J.W."/>
        </authorList>
    </citation>
    <scope>NUCLEOTIDE SEQUENCE [LARGE SCALE GENOMIC DNA]</scope>
    <source>
        <strain evidence="8">S191</strain>
    </source>
</reference>
<dbReference type="Proteomes" id="UP000673691">
    <property type="component" value="Unassembled WGS sequence"/>
</dbReference>
<dbReference type="PANTHER" id="PTHR12547">
    <property type="entry name" value="CCCH ZINC FINGER/TIS11-RELATED"/>
    <property type="match status" value="1"/>
</dbReference>
<evidence type="ECO:0000313" key="8">
    <source>
        <dbReference type="EMBL" id="KAG5459547.1"/>
    </source>
</evidence>